<evidence type="ECO:0000313" key="2">
    <source>
        <dbReference type="EMBL" id="CAB4583154.1"/>
    </source>
</evidence>
<dbReference type="AlphaFoldDB" id="A0A6J6F8D0"/>
<feature type="region of interest" description="Disordered" evidence="1">
    <location>
        <begin position="155"/>
        <end position="174"/>
    </location>
</feature>
<dbReference type="EMBL" id="CAEZSR010000167">
    <property type="protein sequence ID" value="CAB4583154.1"/>
    <property type="molecule type" value="Genomic_DNA"/>
</dbReference>
<proteinExistence type="predicted"/>
<gene>
    <name evidence="2" type="ORF">UFOPK1493_03223</name>
</gene>
<sequence length="199" mass="21930">MPKGLSVQDLRPTTEEGERYVATISIDALSGWVVEVEAVTSNAPQIVRLTLVASDGATPLNTDHMRAISPRAILEAMFHEWQTEGEPLDRQDAPEQPSSSRFRRDDDYFAQLSLAALLAQRRGVRGVYRRLAEMFDRTEGQITNDLHAAVKKGWLDSAKSGPPHRSPGLRLTKRYPNLATKDFAKGAASLAEQTKGTSS</sequence>
<reference evidence="2" key="1">
    <citation type="submission" date="2020-05" db="EMBL/GenBank/DDBJ databases">
        <authorList>
            <person name="Chiriac C."/>
            <person name="Salcher M."/>
            <person name="Ghai R."/>
            <person name="Kavagutti S V."/>
        </authorList>
    </citation>
    <scope>NUCLEOTIDE SEQUENCE</scope>
</reference>
<accession>A0A6J6F8D0</accession>
<evidence type="ECO:0000256" key="1">
    <source>
        <dbReference type="SAM" id="MobiDB-lite"/>
    </source>
</evidence>
<organism evidence="2">
    <name type="scientific">freshwater metagenome</name>
    <dbReference type="NCBI Taxonomy" id="449393"/>
    <lineage>
        <taxon>unclassified sequences</taxon>
        <taxon>metagenomes</taxon>
        <taxon>ecological metagenomes</taxon>
    </lineage>
</organism>
<protein>
    <submittedName>
        <fullName evidence="2">Unannotated protein</fullName>
    </submittedName>
</protein>
<name>A0A6J6F8D0_9ZZZZ</name>